<feature type="domain" description="C2H2-type" evidence="6">
    <location>
        <begin position="528"/>
        <end position="555"/>
    </location>
</feature>
<evidence type="ECO:0000259" key="6">
    <source>
        <dbReference type="PROSITE" id="PS50157"/>
    </source>
</evidence>
<dbReference type="SMART" id="SM00355">
    <property type="entry name" value="ZnF_C2H2"/>
    <property type="match status" value="7"/>
</dbReference>
<reference evidence="7 8" key="1">
    <citation type="journal article" date="2019" name="Commun. Biol.">
        <title>The bagworm genome reveals a unique fibroin gene that provides high tensile strength.</title>
        <authorList>
            <person name="Kono N."/>
            <person name="Nakamura H."/>
            <person name="Ohtoshi R."/>
            <person name="Tomita M."/>
            <person name="Numata K."/>
            <person name="Arakawa K."/>
        </authorList>
    </citation>
    <scope>NUCLEOTIDE SEQUENCE [LARGE SCALE GENOMIC DNA]</scope>
</reference>
<dbReference type="OrthoDB" id="6077919at2759"/>
<dbReference type="STRING" id="151549.A0A4C1UWW7"/>
<evidence type="ECO:0000256" key="4">
    <source>
        <dbReference type="ARBA" id="ARBA00022833"/>
    </source>
</evidence>
<evidence type="ECO:0000256" key="5">
    <source>
        <dbReference type="PROSITE-ProRule" id="PRU00042"/>
    </source>
</evidence>
<dbReference type="InterPro" id="IPR050717">
    <property type="entry name" value="C2H2-ZF_Transcription_Reg"/>
</dbReference>
<feature type="domain" description="C2H2-type" evidence="6">
    <location>
        <begin position="469"/>
        <end position="496"/>
    </location>
</feature>
<sequence length="683" mass="80524">MEFVKREDHNIFEDEEYKGYADMLQKLHHIETTMGEFQNNPMIMEHIHQAMQNTLNANIVHNLQLPISPRQMSSMLKTNRNINFNTELPHIRNLTTALDSQDRQMRLNDEVPRNDIISNLNELELAHNLGALSDLPQEHTNIAHNLIRMNQELDLSHLNRIDLNQDDTRRMYDNQILDQRLPHHNVMHDHQTILPMPFQIKSEHDDERYFYDAANQFINNNPLSGHASIDQGVQNQNLQDQVLLYNNQLPPLNVPLSSVDFYSRTQSYLPNYPPDITRENPQNLVMNRQYNVGYDIDKQKENSIEDSQKIENEKLLNDPKDDQKNYQYDNNTEQLYIDKNENDSNVQNKVMQMQDNINYKNLIENEYAHIKGEYVCYKCNNIFPSKRGLKIHSKVCLENGENLSESSDKMGKFTCSQCPYKCQSPAILKIHERTHTGEKPFSCTFCDYKSGQKNNVAKHILVHMKEKPFRCQYCDYRCAQKNNLVVHERTHTGYKPFACSYCAYCDYRTVQKPNLVKHMYLHTDERPFSCDVCNYKCVQKTNLTKHKLRHLNERNDVADFSKINKPYRPRQKTVKCQYCPYSCVQKISLDKHMQYKHPEVQTDRQDIDQENLDGHINYKSPNVQTDKQCYEEENYRTINLLKDSDVIQNLSMRKFEENIVQDKPILENVIQDKPVLEPIPVQS</sequence>
<evidence type="ECO:0000313" key="8">
    <source>
        <dbReference type="Proteomes" id="UP000299102"/>
    </source>
</evidence>
<gene>
    <name evidence="7" type="ORF">EVAR_28579_1</name>
</gene>
<evidence type="ECO:0000256" key="2">
    <source>
        <dbReference type="ARBA" id="ARBA00022737"/>
    </source>
</evidence>
<protein>
    <submittedName>
        <fullName evidence="7">Gastrula zinc finger protein XlCGF57.1</fullName>
    </submittedName>
</protein>
<evidence type="ECO:0000256" key="1">
    <source>
        <dbReference type="ARBA" id="ARBA00022723"/>
    </source>
</evidence>
<dbReference type="InterPro" id="IPR013087">
    <property type="entry name" value="Znf_C2H2_type"/>
</dbReference>
<feature type="domain" description="C2H2-type" evidence="6">
    <location>
        <begin position="374"/>
        <end position="403"/>
    </location>
</feature>
<comment type="caution">
    <text evidence="7">The sequence shown here is derived from an EMBL/GenBank/DDBJ whole genome shotgun (WGS) entry which is preliminary data.</text>
</comment>
<keyword evidence="8" id="KW-1185">Reference proteome</keyword>
<organism evidence="7 8">
    <name type="scientific">Eumeta variegata</name>
    <name type="common">Bagworm moth</name>
    <name type="synonym">Eumeta japonica</name>
    <dbReference type="NCBI Taxonomy" id="151549"/>
    <lineage>
        <taxon>Eukaryota</taxon>
        <taxon>Metazoa</taxon>
        <taxon>Ecdysozoa</taxon>
        <taxon>Arthropoda</taxon>
        <taxon>Hexapoda</taxon>
        <taxon>Insecta</taxon>
        <taxon>Pterygota</taxon>
        <taxon>Neoptera</taxon>
        <taxon>Endopterygota</taxon>
        <taxon>Lepidoptera</taxon>
        <taxon>Glossata</taxon>
        <taxon>Ditrysia</taxon>
        <taxon>Tineoidea</taxon>
        <taxon>Psychidae</taxon>
        <taxon>Oiketicinae</taxon>
        <taxon>Eumeta</taxon>
    </lineage>
</organism>
<dbReference type="PANTHER" id="PTHR14196">
    <property type="entry name" value="ODD-SKIPPED - RELATED"/>
    <property type="match status" value="1"/>
</dbReference>
<dbReference type="EMBL" id="BGZK01000239">
    <property type="protein sequence ID" value="GBP30938.1"/>
    <property type="molecule type" value="Genomic_DNA"/>
</dbReference>
<dbReference type="SUPFAM" id="SSF57667">
    <property type="entry name" value="beta-beta-alpha zinc fingers"/>
    <property type="match status" value="3"/>
</dbReference>
<dbReference type="PROSITE" id="PS00028">
    <property type="entry name" value="ZINC_FINGER_C2H2_1"/>
    <property type="match status" value="4"/>
</dbReference>
<feature type="domain" description="C2H2-type" evidence="6">
    <location>
        <begin position="497"/>
        <end position="527"/>
    </location>
</feature>
<dbReference type="AlphaFoldDB" id="A0A4C1UWW7"/>
<name>A0A4C1UWW7_EUMVA</name>
<dbReference type="Proteomes" id="UP000299102">
    <property type="component" value="Unassembled WGS sequence"/>
</dbReference>
<dbReference type="FunFam" id="3.30.160.60:FF:002319">
    <property type="entry name" value="Uncharacterized protein"/>
    <property type="match status" value="1"/>
</dbReference>
<dbReference type="GO" id="GO:0005634">
    <property type="term" value="C:nucleus"/>
    <property type="evidence" value="ECO:0007669"/>
    <property type="project" value="UniProtKB-SubCell"/>
</dbReference>
<dbReference type="Pfam" id="PF00096">
    <property type="entry name" value="zf-C2H2"/>
    <property type="match status" value="1"/>
</dbReference>
<dbReference type="Gene3D" id="3.30.160.60">
    <property type="entry name" value="Classic Zinc Finger"/>
    <property type="match status" value="5"/>
</dbReference>
<keyword evidence="3 5" id="KW-0863">Zinc-finger</keyword>
<accession>A0A4C1UWW7</accession>
<evidence type="ECO:0000313" key="7">
    <source>
        <dbReference type="EMBL" id="GBP30938.1"/>
    </source>
</evidence>
<dbReference type="GO" id="GO:0000981">
    <property type="term" value="F:DNA-binding transcription factor activity, RNA polymerase II-specific"/>
    <property type="evidence" value="ECO:0007669"/>
    <property type="project" value="TreeGrafter"/>
</dbReference>
<keyword evidence="2" id="KW-0677">Repeat</keyword>
<dbReference type="GO" id="GO:0000977">
    <property type="term" value="F:RNA polymerase II transcription regulatory region sequence-specific DNA binding"/>
    <property type="evidence" value="ECO:0007669"/>
    <property type="project" value="TreeGrafter"/>
</dbReference>
<keyword evidence="4" id="KW-0862">Zinc</keyword>
<dbReference type="PROSITE" id="PS50157">
    <property type="entry name" value="ZINC_FINGER_C2H2_2"/>
    <property type="match status" value="6"/>
</dbReference>
<dbReference type="GO" id="GO:0008270">
    <property type="term" value="F:zinc ion binding"/>
    <property type="evidence" value="ECO:0007669"/>
    <property type="project" value="UniProtKB-KW"/>
</dbReference>
<keyword evidence="1" id="KW-0479">Metal-binding</keyword>
<feature type="domain" description="C2H2-type" evidence="6">
    <location>
        <begin position="441"/>
        <end position="468"/>
    </location>
</feature>
<dbReference type="InterPro" id="IPR036236">
    <property type="entry name" value="Znf_C2H2_sf"/>
</dbReference>
<dbReference type="PANTHER" id="PTHR14196:SF12">
    <property type="entry name" value="ZINC FINGER PROTEIN 208-LIKE"/>
    <property type="match status" value="1"/>
</dbReference>
<proteinExistence type="predicted"/>
<dbReference type="FunFam" id="3.30.160.60:FF:000446">
    <property type="entry name" value="Zinc finger protein"/>
    <property type="match status" value="1"/>
</dbReference>
<feature type="domain" description="C2H2-type" evidence="6">
    <location>
        <begin position="413"/>
        <end position="440"/>
    </location>
</feature>
<evidence type="ECO:0000256" key="3">
    <source>
        <dbReference type="ARBA" id="ARBA00022771"/>
    </source>
</evidence>